<gene>
    <name evidence="6" type="ORF">FHX50_001920</name>
</gene>
<keyword evidence="3 5" id="KW-0732">Signal</keyword>
<keyword evidence="7" id="KW-1185">Reference proteome</keyword>
<dbReference type="InterPro" id="IPR005950">
    <property type="entry name" value="ModA"/>
</dbReference>
<comment type="caution">
    <text evidence="6">The sequence shown here is derived from an EMBL/GenBank/DDBJ whole genome shotgun (WGS) entry which is preliminary data.</text>
</comment>
<feature type="chain" id="PRO_5039267888" evidence="5">
    <location>
        <begin position="26"/>
        <end position="263"/>
    </location>
</feature>
<keyword evidence="2 4" id="KW-0479">Metal-binding</keyword>
<evidence type="ECO:0000313" key="6">
    <source>
        <dbReference type="EMBL" id="MBB3023623.1"/>
    </source>
</evidence>
<feature type="signal peptide" evidence="5">
    <location>
        <begin position="1"/>
        <end position="25"/>
    </location>
</feature>
<feature type="binding site" evidence="4">
    <location>
        <position position="199"/>
    </location>
    <ligand>
        <name>molybdate</name>
        <dbReference type="ChEBI" id="CHEBI:36264"/>
    </ligand>
</feature>
<dbReference type="SUPFAM" id="SSF53850">
    <property type="entry name" value="Periplasmic binding protein-like II"/>
    <property type="match status" value="1"/>
</dbReference>
<accession>A0A839QSZ9</accession>
<sequence length="263" mass="26525">MTLRPAHPALPIRAAAALAATAALALTACGSAGGSSADGSGASDGAQPVTVFAAASLTAPFEEFADSTAVQESFSFDGSSGLVEQIKQGAPADVLVTADERTMRAAEKAGLLDGEPQQIATNELVLVTPADNPAGITGFDDSLNGTRLVVCEKSVPCGAASLKVADTAGLDLRPVSEETSVTNVLGAVTSGEADAGLVYRTDAKNAGDTVKTFPIPAASEHPSTYWVAVTAEAKNPSAARAFISDLTGEKGQNLLRSYGFGVQ</sequence>
<evidence type="ECO:0000256" key="3">
    <source>
        <dbReference type="ARBA" id="ARBA00022729"/>
    </source>
</evidence>
<protein>
    <submittedName>
        <fullName evidence="6">Molybdate transport system substrate-binding protein</fullName>
    </submittedName>
</protein>
<dbReference type="RefSeq" id="WP_183376975.1">
    <property type="nucleotide sequence ID" value="NZ_JACHWP010000008.1"/>
</dbReference>
<dbReference type="GO" id="GO:0030973">
    <property type="term" value="F:molybdate ion binding"/>
    <property type="evidence" value="ECO:0007669"/>
    <property type="project" value="TreeGrafter"/>
</dbReference>
<dbReference type="PIRSF" id="PIRSF004846">
    <property type="entry name" value="ModA"/>
    <property type="match status" value="1"/>
</dbReference>
<dbReference type="EMBL" id="JACHWP010000008">
    <property type="protein sequence ID" value="MBB3023623.1"/>
    <property type="molecule type" value="Genomic_DNA"/>
</dbReference>
<dbReference type="GO" id="GO:0015689">
    <property type="term" value="P:molybdate ion transport"/>
    <property type="evidence" value="ECO:0007669"/>
    <property type="project" value="InterPro"/>
</dbReference>
<name>A0A839QSZ9_9MICO</name>
<evidence type="ECO:0000256" key="1">
    <source>
        <dbReference type="ARBA" id="ARBA00009175"/>
    </source>
</evidence>
<feature type="binding site" evidence="4">
    <location>
        <position position="56"/>
    </location>
    <ligand>
        <name>molybdate</name>
        <dbReference type="ChEBI" id="CHEBI:36264"/>
    </ligand>
</feature>
<dbReference type="AlphaFoldDB" id="A0A839QSZ9"/>
<comment type="similarity">
    <text evidence="1">Belongs to the bacterial solute-binding protein ModA family.</text>
</comment>
<dbReference type="Proteomes" id="UP000568050">
    <property type="component" value="Unassembled WGS sequence"/>
</dbReference>
<proteinExistence type="inferred from homology"/>
<feature type="binding site" evidence="4">
    <location>
        <position position="181"/>
    </location>
    <ligand>
        <name>molybdate</name>
        <dbReference type="ChEBI" id="CHEBI:36264"/>
    </ligand>
</feature>
<keyword evidence="4" id="KW-0500">Molybdenum</keyword>
<dbReference type="PANTHER" id="PTHR30632">
    <property type="entry name" value="MOLYBDATE-BINDING PERIPLASMIC PROTEIN"/>
    <property type="match status" value="1"/>
</dbReference>
<feature type="binding site" evidence="4">
    <location>
        <position position="79"/>
    </location>
    <ligand>
        <name>molybdate</name>
        <dbReference type="ChEBI" id="CHEBI:36264"/>
    </ligand>
</feature>
<evidence type="ECO:0000313" key="7">
    <source>
        <dbReference type="Proteomes" id="UP000568050"/>
    </source>
</evidence>
<dbReference type="GO" id="GO:0046872">
    <property type="term" value="F:metal ion binding"/>
    <property type="evidence" value="ECO:0007669"/>
    <property type="project" value="UniProtKB-KW"/>
</dbReference>
<dbReference type="NCBIfam" id="TIGR01256">
    <property type="entry name" value="modA"/>
    <property type="match status" value="1"/>
</dbReference>
<evidence type="ECO:0000256" key="5">
    <source>
        <dbReference type="SAM" id="SignalP"/>
    </source>
</evidence>
<dbReference type="Pfam" id="PF13531">
    <property type="entry name" value="SBP_bac_11"/>
    <property type="match status" value="1"/>
</dbReference>
<reference evidence="6 7" key="1">
    <citation type="submission" date="2020-08" db="EMBL/GenBank/DDBJ databases">
        <title>Sequencing the genomes of 1000 actinobacteria strains.</title>
        <authorList>
            <person name="Klenk H.-P."/>
        </authorList>
    </citation>
    <scope>NUCLEOTIDE SEQUENCE [LARGE SCALE GENOMIC DNA]</scope>
    <source>
        <strain evidence="6 7">DSM 23040</strain>
    </source>
</reference>
<dbReference type="Gene3D" id="3.40.190.10">
    <property type="entry name" value="Periplasmic binding protein-like II"/>
    <property type="match status" value="2"/>
</dbReference>
<evidence type="ECO:0000256" key="2">
    <source>
        <dbReference type="ARBA" id="ARBA00022723"/>
    </source>
</evidence>
<organism evidence="6 7">
    <name type="scientific">Helcobacillus massiliensis</name>
    <dbReference type="NCBI Taxonomy" id="521392"/>
    <lineage>
        <taxon>Bacteria</taxon>
        <taxon>Bacillati</taxon>
        <taxon>Actinomycetota</taxon>
        <taxon>Actinomycetes</taxon>
        <taxon>Micrococcales</taxon>
        <taxon>Dermabacteraceae</taxon>
        <taxon>Helcobacillus</taxon>
    </lineage>
</organism>
<dbReference type="PANTHER" id="PTHR30632:SF0">
    <property type="entry name" value="SULFATE-BINDING PROTEIN"/>
    <property type="match status" value="1"/>
</dbReference>
<evidence type="ECO:0000256" key="4">
    <source>
        <dbReference type="PIRSR" id="PIRSR004846-1"/>
    </source>
</evidence>
<dbReference type="PROSITE" id="PS51257">
    <property type="entry name" value="PROKAR_LIPOPROTEIN"/>
    <property type="match status" value="1"/>
</dbReference>
<dbReference type="InterPro" id="IPR050682">
    <property type="entry name" value="ModA/WtpA"/>
</dbReference>